<evidence type="ECO:0000256" key="10">
    <source>
        <dbReference type="ARBA" id="ARBA00023136"/>
    </source>
</evidence>
<keyword evidence="6 13" id="KW-0808">Transferase</keyword>
<dbReference type="PANTHER" id="PTHR13285">
    <property type="entry name" value="ACYLTRANSFERASE"/>
    <property type="match status" value="1"/>
</dbReference>
<dbReference type="RefSeq" id="WP_307779038.1">
    <property type="nucleotide sequence ID" value="NZ_JAVFKP010000002.1"/>
</dbReference>
<proteinExistence type="inferred from homology"/>
<dbReference type="InterPro" id="IPR024194">
    <property type="entry name" value="Ac/AlaTfrase_AlgI/DltB"/>
</dbReference>
<feature type="transmembrane region" description="Helical" evidence="14">
    <location>
        <begin position="332"/>
        <end position="349"/>
    </location>
</feature>
<feature type="transmembrane region" description="Helical" evidence="14">
    <location>
        <begin position="284"/>
        <end position="312"/>
    </location>
</feature>
<keyword evidence="11 13" id="KW-0012">Acyltransferase</keyword>
<keyword evidence="9 14" id="KW-1133">Transmembrane helix</keyword>
<comment type="caution">
    <text evidence="15">The sequence shown here is derived from an EMBL/GenBank/DDBJ whole genome shotgun (WGS) entry which is preliminary data.</text>
</comment>
<dbReference type="Proteomes" id="UP001237592">
    <property type="component" value="Unassembled WGS sequence"/>
</dbReference>
<dbReference type="Pfam" id="PF03062">
    <property type="entry name" value="MBOAT"/>
    <property type="match status" value="1"/>
</dbReference>
<protein>
    <recommendedName>
        <fullName evidence="4">Probable alginate O-acetylase AlgI</fullName>
    </recommendedName>
    <alternativeName>
        <fullName evidence="12">Alginate biosynthesis protein AlgI</fullName>
    </alternativeName>
</protein>
<comment type="subcellular location">
    <subcellularLocation>
        <location evidence="1">Cell membrane</location>
        <topology evidence="1">Multi-pass membrane protein</topology>
    </subcellularLocation>
</comment>
<dbReference type="PANTHER" id="PTHR13285:SF23">
    <property type="entry name" value="TEICHOIC ACID D-ALANYLTRANSFERASE"/>
    <property type="match status" value="1"/>
</dbReference>
<evidence type="ECO:0000256" key="14">
    <source>
        <dbReference type="SAM" id="Phobius"/>
    </source>
</evidence>
<feature type="transmembrane region" description="Helical" evidence="14">
    <location>
        <begin position="165"/>
        <end position="190"/>
    </location>
</feature>
<comment type="pathway">
    <text evidence="2">Glycan biosynthesis; alginate biosynthesis.</text>
</comment>
<feature type="transmembrane region" description="Helical" evidence="14">
    <location>
        <begin position="124"/>
        <end position="144"/>
    </location>
</feature>
<evidence type="ECO:0000256" key="2">
    <source>
        <dbReference type="ARBA" id="ARBA00005182"/>
    </source>
</evidence>
<keyword evidence="5 13" id="KW-1003">Cell membrane</keyword>
<evidence type="ECO:0000256" key="9">
    <source>
        <dbReference type="ARBA" id="ARBA00022989"/>
    </source>
</evidence>
<gene>
    <name evidence="15" type="ORF">RB624_10190</name>
</gene>
<evidence type="ECO:0000256" key="5">
    <source>
        <dbReference type="ARBA" id="ARBA00022475"/>
    </source>
</evidence>
<evidence type="ECO:0000256" key="4">
    <source>
        <dbReference type="ARBA" id="ARBA00016084"/>
    </source>
</evidence>
<comment type="similarity">
    <text evidence="3 13">Belongs to the membrane-bound acyltransferase family.</text>
</comment>
<organism evidence="15 16">
    <name type="scientific">Janthinobacterium lividum</name>
    <dbReference type="NCBI Taxonomy" id="29581"/>
    <lineage>
        <taxon>Bacteria</taxon>
        <taxon>Pseudomonadati</taxon>
        <taxon>Pseudomonadota</taxon>
        <taxon>Betaproteobacteria</taxon>
        <taxon>Burkholderiales</taxon>
        <taxon>Oxalobacteraceae</taxon>
        <taxon>Janthinobacterium</taxon>
    </lineage>
</organism>
<evidence type="ECO:0000313" key="15">
    <source>
        <dbReference type="EMBL" id="MDQ4626252.1"/>
    </source>
</evidence>
<name>A0ABU0XRV6_9BURK</name>
<evidence type="ECO:0000256" key="13">
    <source>
        <dbReference type="PIRNR" id="PIRNR016636"/>
    </source>
</evidence>
<evidence type="ECO:0000313" key="16">
    <source>
        <dbReference type="Proteomes" id="UP001237592"/>
    </source>
</evidence>
<accession>A0ABU0XRV6</accession>
<feature type="transmembrane region" description="Helical" evidence="14">
    <location>
        <begin position="12"/>
        <end position="36"/>
    </location>
</feature>
<keyword evidence="8" id="KW-0016">Alginate biosynthesis</keyword>
<evidence type="ECO:0000256" key="8">
    <source>
        <dbReference type="ARBA" id="ARBA00022841"/>
    </source>
</evidence>
<feature type="transmembrane region" description="Helical" evidence="14">
    <location>
        <begin position="56"/>
        <end position="73"/>
    </location>
</feature>
<keyword evidence="7 14" id="KW-0812">Transmembrane</keyword>
<dbReference type="PIRSF" id="PIRSF500217">
    <property type="entry name" value="AlgI"/>
    <property type="match status" value="1"/>
</dbReference>
<keyword evidence="16" id="KW-1185">Reference proteome</keyword>
<feature type="transmembrane region" description="Helical" evidence="14">
    <location>
        <begin position="220"/>
        <end position="238"/>
    </location>
</feature>
<dbReference type="InterPro" id="IPR028362">
    <property type="entry name" value="AlgI"/>
</dbReference>
<feature type="transmembrane region" description="Helical" evidence="14">
    <location>
        <begin position="85"/>
        <end position="112"/>
    </location>
</feature>
<sequence>MLGKAWLVAVSLFFYAYWNPAYIHLLLGSILFNFSIGNHLASDFRSRHFPLSRRSVLTLSIGLNLALLGYFKYTNFLVDNINGVFGAAYVVPQILLPLGISFFTFTQIAYLVDSYRGEAKEYDFLNYALFVTFFPHLIAGPILHHHEMMSQFKSHRNLSIRHRNILLGLFIFSIGLFKKAVIADTFAIWANAGFDGKTQLDFFSAWLTSLSYTFQLYFDFSGYCDMAIGASLLFNIWLPINFNSPYKALDIQDFWRRWHMTLSRYLRDYLYIPLGGNRCSPGRVYFNLMATFVLGGLWHGASWMFIIWGALHGGALVLHRFWSGRGWSMPKPMAWLVTFLFINVTWVFFRAKDMDDARRILGGMVDFASIQQLPLAAVPSSQLAWGGWLTDYLLRWLPTGLAANFLCFCAVVVAFVIVRQKNSFDLMQSGLSRAKMAGALFLFCFAMYSVLVTTTSVFLYFNF</sequence>
<evidence type="ECO:0000256" key="7">
    <source>
        <dbReference type="ARBA" id="ARBA00022692"/>
    </source>
</evidence>
<evidence type="ECO:0000256" key="11">
    <source>
        <dbReference type="ARBA" id="ARBA00023315"/>
    </source>
</evidence>
<evidence type="ECO:0000256" key="3">
    <source>
        <dbReference type="ARBA" id="ARBA00010323"/>
    </source>
</evidence>
<dbReference type="InterPro" id="IPR051085">
    <property type="entry name" value="MB_O-acyltransferase"/>
</dbReference>
<reference evidence="15 16" key="1">
    <citation type="submission" date="2023-08" db="EMBL/GenBank/DDBJ databases">
        <title>Draft genome sequence of Janthinobacterium lividum.</title>
        <authorList>
            <person name="Chun B.H."/>
            <person name="Lee Y."/>
        </authorList>
    </citation>
    <scope>NUCLEOTIDE SEQUENCE [LARGE SCALE GENOMIC DNA]</scope>
    <source>
        <strain evidence="15 16">AMJK</strain>
    </source>
</reference>
<evidence type="ECO:0000256" key="6">
    <source>
        <dbReference type="ARBA" id="ARBA00022679"/>
    </source>
</evidence>
<feature type="transmembrane region" description="Helical" evidence="14">
    <location>
        <begin position="439"/>
        <end position="461"/>
    </location>
</feature>
<dbReference type="EMBL" id="JAVFKP010000002">
    <property type="protein sequence ID" value="MDQ4626252.1"/>
    <property type="molecule type" value="Genomic_DNA"/>
</dbReference>
<evidence type="ECO:0000256" key="12">
    <source>
        <dbReference type="ARBA" id="ARBA00031030"/>
    </source>
</evidence>
<evidence type="ECO:0000256" key="1">
    <source>
        <dbReference type="ARBA" id="ARBA00004651"/>
    </source>
</evidence>
<dbReference type="PIRSF" id="PIRSF016636">
    <property type="entry name" value="AlgI_DltB"/>
    <property type="match status" value="1"/>
</dbReference>
<feature type="transmembrane region" description="Helical" evidence="14">
    <location>
        <begin position="396"/>
        <end position="418"/>
    </location>
</feature>
<keyword evidence="10 13" id="KW-0472">Membrane</keyword>
<dbReference type="InterPro" id="IPR004299">
    <property type="entry name" value="MBOAT_fam"/>
</dbReference>